<dbReference type="Proteomes" id="UP000024842">
    <property type="component" value="Unassembled WGS sequence"/>
</dbReference>
<name>A0A023DZC5_9PROT</name>
<evidence type="ECO:0000313" key="3">
    <source>
        <dbReference type="Proteomes" id="UP000024842"/>
    </source>
</evidence>
<keyword evidence="1" id="KW-1133">Transmembrane helix</keyword>
<feature type="transmembrane region" description="Helical" evidence="1">
    <location>
        <begin position="12"/>
        <end position="33"/>
    </location>
</feature>
<keyword evidence="1" id="KW-0472">Membrane</keyword>
<dbReference type="EMBL" id="BAUP01000075">
    <property type="protein sequence ID" value="GAJ46262.1"/>
    <property type="molecule type" value="Genomic_DNA"/>
</dbReference>
<proteinExistence type="predicted"/>
<evidence type="ECO:0000313" key="2">
    <source>
        <dbReference type="EMBL" id="GAJ46262.1"/>
    </source>
</evidence>
<organism evidence="2 3">
    <name type="scientific">Holospora elegans E1</name>
    <dbReference type="NCBI Taxonomy" id="1427503"/>
    <lineage>
        <taxon>Bacteria</taxon>
        <taxon>Pseudomonadati</taxon>
        <taxon>Pseudomonadota</taxon>
        <taxon>Alphaproteobacteria</taxon>
        <taxon>Holosporales</taxon>
        <taxon>Holosporaceae</taxon>
        <taxon>Holospora</taxon>
    </lineage>
</organism>
<protein>
    <submittedName>
        <fullName evidence="2">Uncharacterized protein</fullName>
    </submittedName>
</protein>
<dbReference type="STRING" id="1427503.HE1_00589"/>
<keyword evidence="1" id="KW-0812">Transmembrane</keyword>
<feature type="transmembrane region" description="Helical" evidence="1">
    <location>
        <begin position="39"/>
        <end position="58"/>
    </location>
</feature>
<sequence>MMHCLLNESPPLCWFSVTLMSLSFFDFCLLYSFIIAHKIFIKFLDVNIILILTMVQLLR</sequence>
<keyword evidence="3" id="KW-1185">Reference proteome</keyword>
<accession>A0A023DZC5</accession>
<gene>
    <name evidence="2" type="ORF">HE1_00589</name>
</gene>
<dbReference type="AlphaFoldDB" id="A0A023DZC5"/>
<comment type="caution">
    <text evidence="2">The sequence shown here is derived from an EMBL/GenBank/DDBJ whole genome shotgun (WGS) entry which is preliminary data.</text>
</comment>
<evidence type="ECO:0000256" key="1">
    <source>
        <dbReference type="SAM" id="Phobius"/>
    </source>
</evidence>
<reference evidence="2 3" key="1">
    <citation type="journal article" date="2014" name="FEMS Microbiol. Lett.">
        <title>Draft genome sequences of three Holospora species (Holospora obtusa, Holospora undulata, and Holospora elegans), endonuclear symbiotic bacteria of the ciliate Paramecium caudatum.</title>
        <authorList>
            <person name="Dohra H."/>
            <person name="Tanaka K."/>
            <person name="Suzuki T."/>
            <person name="Fujishima M."/>
            <person name="Suzuki H."/>
        </authorList>
    </citation>
    <scope>NUCLEOTIDE SEQUENCE [LARGE SCALE GENOMIC DNA]</scope>
    <source>
        <strain evidence="2 3">E1</strain>
    </source>
</reference>